<dbReference type="OrthoDB" id="9803495at2"/>
<dbReference type="PIRSF" id="PIRSF016661">
    <property type="entry name" value="BioY"/>
    <property type="match status" value="1"/>
</dbReference>
<dbReference type="RefSeq" id="WP_090874405.1">
    <property type="nucleotide sequence ID" value="NZ_FMXQ01000001.1"/>
</dbReference>
<sequence length="208" mass="21081">MAMKTSGAHPGALVTRALPDGAMRLVVSVLLILAGTAVLAIAAKIKVPFFPVPMTLQTLAVVALASAYGARLGVLTVLAYLAEGMLGLPVFTNTPPLIAGPAYFMGPTGGFLAGFVAMAAIVGAAADRGWAASWPKMFGAMLAGEVLMMALGLVWLAWFASLSSGASGLGLSTAFSAGVMPFILGDLLKIALATLFALALSSGTRRAR</sequence>
<dbReference type="EMBL" id="FMXQ01000001">
    <property type="protein sequence ID" value="SDB04360.1"/>
    <property type="molecule type" value="Genomic_DNA"/>
</dbReference>
<keyword evidence="3" id="KW-0812">Transmembrane</keyword>
<evidence type="ECO:0000256" key="3">
    <source>
        <dbReference type="SAM" id="Phobius"/>
    </source>
</evidence>
<feature type="transmembrane region" description="Helical" evidence="3">
    <location>
        <begin position="25"/>
        <end position="47"/>
    </location>
</feature>
<dbReference type="InterPro" id="IPR003784">
    <property type="entry name" value="BioY"/>
</dbReference>
<reference evidence="4 5" key="1">
    <citation type="submission" date="2016-10" db="EMBL/GenBank/DDBJ databases">
        <authorList>
            <person name="de Groot N.N."/>
        </authorList>
    </citation>
    <scope>NUCLEOTIDE SEQUENCE [LARGE SCALE GENOMIC DNA]</scope>
    <source>
        <strain evidence="4 5">ATCC 35022</strain>
    </source>
</reference>
<evidence type="ECO:0000313" key="5">
    <source>
        <dbReference type="Proteomes" id="UP000199071"/>
    </source>
</evidence>
<feature type="transmembrane region" description="Helical" evidence="3">
    <location>
        <begin position="138"/>
        <end position="159"/>
    </location>
</feature>
<dbReference type="AlphaFoldDB" id="A0A1G6A7U1"/>
<accession>A0A1G6A7U1</accession>
<feature type="transmembrane region" description="Helical" evidence="3">
    <location>
        <begin position="179"/>
        <end position="200"/>
    </location>
</feature>
<dbReference type="GO" id="GO:0005886">
    <property type="term" value="C:plasma membrane"/>
    <property type="evidence" value="ECO:0007669"/>
    <property type="project" value="UniProtKB-SubCell"/>
</dbReference>
<dbReference type="Gene3D" id="1.10.1760.20">
    <property type="match status" value="1"/>
</dbReference>
<gene>
    <name evidence="4" type="ORF">SAMN02982931_00262</name>
</gene>
<dbReference type="PANTHER" id="PTHR34295">
    <property type="entry name" value="BIOTIN TRANSPORTER BIOY"/>
    <property type="match status" value="1"/>
</dbReference>
<dbReference type="Proteomes" id="UP000199071">
    <property type="component" value="Unassembled WGS sequence"/>
</dbReference>
<keyword evidence="2" id="KW-1003">Cell membrane</keyword>
<comment type="subcellular location">
    <subcellularLocation>
        <location evidence="2">Cell membrane</location>
        <topology evidence="2">Multi-pass membrane protein</topology>
    </subcellularLocation>
</comment>
<dbReference type="STRING" id="665467.SAMN02982931_00262"/>
<evidence type="ECO:0000313" key="4">
    <source>
        <dbReference type="EMBL" id="SDB04360.1"/>
    </source>
</evidence>
<dbReference type="PANTHER" id="PTHR34295:SF1">
    <property type="entry name" value="BIOTIN TRANSPORTER BIOY"/>
    <property type="match status" value="1"/>
</dbReference>
<name>A0A1G6A7U1_9HYPH</name>
<proteinExistence type="inferred from homology"/>
<keyword evidence="2 3" id="KW-0472">Membrane</keyword>
<keyword evidence="5" id="KW-1185">Reference proteome</keyword>
<evidence type="ECO:0000256" key="1">
    <source>
        <dbReference type="ARBA" id="ARBA00010692"/>
    </source>
</evidence>
<protein>
    <recommendedName>
        <fullName evidence="2">Biotin transporter</fullName>
    </recommendedName>
</protein>
<dbReference type="GO" id="GO:0015225">
    <property type="term" value="F:biotin transmembrane transporter activity"/>
    <property type="evidence" value="ECO:0007669"/>
    <property type="project" value="UniProtKB-UniRule"/>
</dbReference>
<feature type="transmembrane region" description="Helical" evidence="3">
    <location>
        <begin position="102"/>
        <end position="126"/>
    </location>
</feature>
<feature type="transmembrane region" description="Helical" evidence="3">
    <location>
        <begin position="59"/>
        <end position="82"/>
    </location>
</feature>
<keyword evidence="3" id="KW-1133">Transmembrane helix</keyword>
<keyword evidence="2" id="KW-0813">Transport</keyword>
<dbReference type="Pfam" id="PF02632">
    <property type="entry name" value="BioY"/>
    <property type="match status" value="1"/>
</dbReference>
<comment type="similarity">
    <text evidence="1 2">Belongs to the BioY family.</text>
</comment>
<evidence type="ECO:0000256" key="2">
    <source>
        <dbReference type="PIRNR" id="PIRNR016661"/>
    </source>
</evidence>
<organism evidence="4 5">
    <name type="scientific">Bauldia litoralis</name>
    <dbReference type="NCBI Taxonomy" id="665467"/>
    <lineage>
        <taxon>Bacteria</taxon>
        <taxon>Pseudomonadati</taxon>
        <taxon>Pseudomonadota</taxon>
        <taxon>Alphaproteobacteria</taxon>
        <taxon>Hyphomicrobiales</taxon>
        <taxon>Kaistiaceae</taxon>
        <taxon>Bauldia</taxon>
    </lineage>
</organism>